<dbReference type="Pfam" id="PF13458">
    <property type="entry name" value="Peripla_BP_6"/>
    <property type="match status" value="1"/>
</dbReference>
<sequence length="377" mass="41206">MLKGIKKIIGPLLCSALLSAPLFAKETIKIAIAGPLSGAYASFGEQLWKGAEQAAKDINAKGGVLGHTLELIRADDACEPKQAIALANRMVDQEDVKAVIGHFCSSSTIPASNIYAESDVLMITPASTNPRVTDRGLKTIFRTCGRDDQQGVVAADFLNEKLNAKKVAVIHDKDTYGKGIADAMMKHLKTLSIDIVLYEGLTRGEKDFNALVTKIKQVKAEAVYFGGLHNEAGPLVRQLREQGSMIPFISGDGIMSEDFVVAAGGAKMVKNVYMTFGADPRTLPEGKRLVDTFRKNGYEPEGYTLYSYATLQIIVKAMEATKSTQGEQLSTWLKANSVETIMGEKAWDEKGDLKTSDYVIYFWDKDGKYHQYKNTVS</sequence>
<evidence type="ECO:0000313" key="7">
    <source>
        <dbReference type="EMBL" id="KRG19642.1"/>
    </source>
</evidence>
<dbReference type="EMBL" id="LKHV02000001">
    <property type="protein sequence ID" value="MCS5707639.1"/>
    <property type="molecule type" value="Genomic_DNA"/>
</dbReference>
<dbReference type="InterPro" id="IPR028082">
    <property type="entry name" value="Peripla_BP_I"/>
</dbReference>
<dbReference type="EMBL" id="LKHV01000002">
    <property type="protein sequence ID" value="KRG19642.1"/>
    <property type="molecule type" value="Genomic_DNA"/>
</dbReference>
<keyword evidence="9" id="KW-1185">Reference proteome</keyword>
<keyword evidence="2" id="KW-0813">Transport</keyword>
<comment type="caution">
    <text evidence="7">The sequence shown here is derived from an EMBL/GenBank/DDBJ whole genome shotgun (WGS) entry which is preliminary data.</text>
</comment>
<keyword evidence="4" id="KW-0029">Amino-acid transport</keyword>
<dbReference type="PANTHER" id="PTHR47151">
    <property type="entry name" value="LEU/ILE/VAL-BINDING ABC TRANSPORTER SUBUNIT"/>
    <property type="match status" value="1"/>
</dbReference>
<dbReference type="AlphaFoldDB" id="A0A0Q9YQH4"/>
<evidence type="ECO:0000259" key="6">
    <source>
        <dbReference type="Pfam" id="PF13458"/>
    </source>
</evidence>
<evidence type="ECO:0000256" key="1">
    <source>
        <dbReference type="ARBA" id="ARBA00010062"/>
    </source>
</evidence>
<proteinExistence type="inferred from homology"/>
<evidence type="ECO:0000256" key="5">
    <source>
        <dbReference type="SAM" id="SignalP"/>
    </source>
</evidence>
<evidence type="ECO:0000256" key="4">
    <source>
        <dbReference type="ARBA" id="ARBA00022970"/>
    </source>
</evidence>
<organism evidence="7">
    <name type="scientific">Candidatus Berkiella cookevillensis</name>
    <dbReference type="NCBI Taxonomy" id="437022"/>
    <lineage>
        <taxon>Bacteria</taxon>
        <taxon>Pseudomonadati</taxon>
        <taxon>Pseudomonadota</taxon>
        <taxon>Gammaproteobacteria</taxon>
        <taxon>Candidatus Berkiellales</taxon>
        <taxon>Candidatus Berkiellaceae</taxon>
        <taxon>Candidatus Berkiella</taxon>
    </lineage>
</organism>
<protein>
    <submittedName>
        <fullName evidence="8">Branched-chain amino acid ABC transporter substrate-binding protein</fullName>
    </submittedName>
    <submittedName>
        <fullName evidence="7">Leucine-, isoleucine-, valine-, threonine-, and alanine-binding protein</fullName>
    </submittedName>
</protein>
<accession>A0A0Q9YQH4</accession>
<reference evidence="8" key="2">
    <citation type="journal article" date="2016" name="Genome Announc.">
        <title>Draft Genome Sequences of Two Novel Amoeba-Resistant Intranuclear Bacteria, 'Candidatus Berkiella cookevillensis' and 'Candidatus Berkiella aquae'.</title>
        <authorList>
            <person name="Mehari Y.T."/>
            <person name="Arivett B.A."/>
            <person name="Farone A.L."/>
            <person name="Gunderson J.H."/>
            <person name="Farone M.B."/>
        </authorList>
    </citation>
    <scope>NUCLEOTIDE SEQUENCE</scope>
    <source>
        <strain evidence="8">CC99</strain>
    </source>
</reference>
<keyword evidence="3 5" id="KW-0732">Signal</keyword>
<dbReference type="PRINTS" id="PR00337">
    <property type="entry name" value="LEUILEVALBP"/>
</dbReference>
<feature type="signal peptide" evidence="5">
    <location>
        <begin position="1"/>
        <end position="24"/>
    </location>
</feature>
<dbReference type="CDD" id="cd06342">
    <property type="entry name" value="PBP1_ABC_LIVBP-like"/>
    <property type="match status" value="1"/>
</dbReference>
<comment type="similarity">
    <text evidence="1">Belongs to the leucine-binding protein family.</text>
</comment>
<dbReference type="SUPFAM" id="SSF53822">
    <property type="entry name" value="Periplasmic binding protein-like I"/>
    <property type="match status" value="1"/>
</dbReference>
<dbReference type="GO" id="GO:0006865">
    <property type="term" value="P:amino acid transport"/>
    <property type="evidence" value="ECO:0007669"/>
    <property type="project" value="UniProtKB-KW"/>
</dbReference>
<dbReference type="InterPro" id="IPR028081">
    <property type="entry name" value="Leu-bd"/>
</dbReference>
<dbReference type="Proteomes" id="UP000051494">
    <property type="component" value="Unassembled WGS sequence"/>
</dbReference>
<dbReference type="PATRIC" id="fig|1590042.3.peg.673"/>
<evidence type="ECO:0000313" key="8">
    <source>
        <dbReference type="EMBL" id="MCS5707639.1"/>
    </source>
</evidence>
<dbReference type="RefSeq" id="WP_235528054.1">
    <property type="nucleotide sequence ID" value="NZ_LKHV02000001.1"/>
</dbReference>
<feature type="chain" id="PRO_5043129762" evidence="5">
    <location>
        <begin position="25"/>
        <end position="377"/>
    </location>
</feature>
<dbReference type="STRING" id="437022.CC99x_00655"/>
<dbReference type="InterPro" id="IPR000709">
    <property type="entry name" value="Leu_Ile_Val-bd"/>
</dbReference>
<reference evidence="7" key="1">
    <citation type="submission" date="2015-09" db="EMBL/GenBank/DDBJ databases">
        <title>Draft Genome Sequences of Two Novel Amoeba-resistant Intranuclear Bacteria, Candidatus Berkiella cookevillensis and Candidatus Berkiella aquae.</title>
        <authorList>
            <person name="Mehari Y.T."/>
            <person name="Arivett B.A."/>
            <person name="Farone A.L."/>
            <person name="Gunderson J.H."/>
            <person name="Farone M.B."/>
        </authorList>
    </citation>
    <scope>NUCLEOTIDE SEQUENCE [LARGE SCALE GENOMIC DNA]</scope>
    <source>
        <strain evidence="7">CC99</strain>
    </source>
</reference>
<evidence type="ECO:0000313" key="9">
    <source>
        <dbReference type="Proteomes" id="UP000051494"/>
    </source>
</evidence>
<feature type="domain" description="Leucine-binding protein" evidence="6">
    <location>
        <begin position="27"/>
        <end position="368"/>
    </location>
</feature>
<reference evidence="8" key="3">
    <citation type="submission" date="2021-06" db="EMBL/GenBank/DDBJ databases">
        <title>Genomic Description and Analysis of Intracellular Bacteria, Candidatus Berkiella cookevillensis and Candidatus Berkiella aquae.</title>
        <authorList>
            <person name="Kidane D.T."/>
            <person name="Mehari Y.T."/>
            <person name="Rice F.C."/>
            <person name="Arivett B.A."/>
            <person name="Farone A.L."/>
            <person name="Berk S.G."/>
            <person name="Farone M.B."/>
        </authorList>
    </citation>
    <scope>NUCLEOTIDE SEQUENCE</scope>
    <source>
        <strain evidence="8">CC99</strain>
    </source>
</reference>
<dbReference type="Gene3D" id="3.40.50.2300">
    <property type="match status" value="2"/>
</dbReference>
<gene>
    <name evidence="7" type="primary">braC</name>
    <name evidence="8" type="ORF">CC99x_001835</name>
    <name evidence="7" type="ORF">CC99x_00655</name>
</gene>
<evidence type="ECO:0000256" key="2">
    <source>
        <dbReference type="ARBA" id="ARBA00022448"/>
    </source>
</evidence>
<dbReference type="PANTHER" id="PTHR47151:SF2">
    <property type="entry name" value="AMINO ACID BINDING PROTEIN"/>
    <property type="match status" value="1"/>
</dbReference>
<name>A0A0Q9YQH4_9GAMM</name>
<evidence type="ECO:0000256" key="3">
    <source>
        <dbReference type="ARBA" id="ARBA00022729"/>
    </source>
</evidence>